<keyword evidence="3 7" id="KW-1133">Transmembrane helix</keyword>
<dbReference type="Proteomes" id="UP001600064">
    <property type="component" value="Unassembled WGS sequence"/>
</dbReference>
<feature type="transmembrane region" description="Helical" evidence="7">
    <location>
        <begin position="12"/>
        <end position="30"/>
    </location>
</feature>
<feature type="region of interest" description="Disordered" evidence="6">
    <location>
        <begin position="161"/>
        <end position="196"/>
    </location>
</feature>
<dbReference type="PANTHER" id="PTHR35042">
    <property type="entry name" value="ANTHRONE OXYGENASE ENCC"/>
    <property type="match status" value="1"/>
</dbReference>
<evidence type="ECO:0000313" key="8">
    <source>
        <dbReference type="EMBL" id="KAL2267025.1"/>
    </source>
</evidence>
<dbReference type="GeneID" id="98125421"/>
<accession>A0ABR4D9I5</accession>
<dbReference type="RefSeq" id="XP_070865752.1">
    <property type="nucleotide sequence ID" value="XM_071010777.1"/>
</dbReference>
<feature type="compositionally biased region" description="Low complexity" evidence="6">
    <location>
        <begin position="169"/>
        <end position="191"/>
    </location>
</feature>
<evidence type="ECO:0000256" key="5">
    <source>
        <dbReference type="ARBA" id="ARBA00034313"/>
    </source>
</evidence>
<reference evidence="8 9" key="1">
    <citation type="journal article" date="2024" name="Commun. Biol.">
        <title>Comparative genomic analysis of thermophilic fungi reveals convergent evolutionary adaptations and gene losses.</title>
        <authorList>
            <person name="Steindorff A.S."/>
            <person name="Aguilar-Pontes M.V."/>
            <person name="Robinson A.J."/>
            <person name="Andreopoulos B."/>
            <person name="LaButti K."/>
            <person name="Kuo A."/>
            <person name="Mondo S."/>
            <person name="Riley R."/>
            <person name="Otillar R."/>
            <person name="Haridas S."/>
            <person name="Lipzen A."/>
            <person name="Grimwood J."/>
            <person name="Schmutz J."/>
            <person name="Clum A."/>
            <person name="Reid I.D."/>
            <person name="Moisan M.C."/>
            <person name="Butler G."/>
            <person name="Nguyen T.T.M."/>
            <person name="Dewar K."/>
            <person name="Conant G."/>
            <person name="Drula E."/>
            <person name="Henrissat B."/>
            <person name="Hansel C."/>
            <person name="Singer S."/>
            <person name="Hutchinson M.I."/>
            <person name="de Vries R.P."/>
            <person name="Natvig D.O."/>
            <person name="Powell A.J."/>
            <person name="Tsang A."/>
            <person name="Grigoriev I.V."/>
        </authorList>
    </citation>
    <scope>NUCLEOTIDE SEQUENCE [LARGE SCALE GENOMIC DNA]</scope>
    <source>
        <strain evidence="8 9">ATCC 22073</strain>
    </source>
</reference>
<gene>
    <name evidence="8" type="ORF">VTJ83DRAFT_4302</name>
</gene>
<comment type="caution">
    <text evidence="8">The sequence shown here is derived from an EMBL/GenBank/DDBJ whole genome shotgun (WGS) entry which is preliminary data.</text>
</comment>
<evidence type="ECO:0000313" key="9">
    <source>
        <dbReference type="Proteomes" id="UP001600064"/>
    </source>
</evidence>
<keyword evidence="2 7" id="KW-0812">Transmembrane</keyword>
<feature type="region of interest" description="Disordered" evidence="6">
    <location>
        <begin position="45"/>
        <end position="67"/>
    </location>
</feature>
<dbReference type="Pfam" id="PF08592">
    <property type="entry name" value="Anthrone_oxy"/>
    <property type="match status" value="1"/>
</dbReference>
<comment type="subcellular location">
    <subcellularLocation>
        <location evidence="1">Membrane</location>
        <topology evidence="1">Multi-pass membrane protein</topology>
    </subcellularLocation>
</comment>
<evidence type="ECO:0000256" key="7">
    <source>
        <dbReference type="SAM" id="Phobius"/>
    </source>
</evidence>
<comment type="similarity">
    <text evidence="5">Belongs to the anthrone oxygenase family.</text>
</comment>
<feature type="transmembrane region" description="Helical" evidence="7">
    <location>
        <begin position="121"/>
        <end position="140"/>
    </location>
</feature>
<feature type="transmembrane region" description="Helical" evidence="7">
    <location>
        <begin position="90"/>
        <end position="109"/>
    </location>
</feature>
<evidence type="ECO:0000256" key="1">
    <source>
        <dbReference type="ARBA" id="ARBA00004141"/>
    </source>
</evidence>
<proteinExistence type="inferred from homology"/>
<sequence>MFLHAFLPLARWAGIVMPTLYAGITFQYSLSMHLLARIATTTRTSTTGTSSSSELLSEFPSQDPASNHPLKNQWDLARQWYALYRQGPRWVPPVVLSGALSNLYLYLFAPDSQPSPYTRHSLLAAALLTLSVLPLTFFYFEPGINGACKWKYAQLSERRMTADARSGKGQPRQPSGPEQGQGGPEPAATETEPPKQNEGFLARQWRNYIPASVSRHTGTPAAKAWAEQTDMAELVEGWARRNHVRWVIGLAAGGLSFLGSRQ</sequence>
<evidence type="ECO:0000256" key="6">
    <source>
        <dbReference type="SAM" id="MobiDB-lite"/>
    </source>
</evidence>
<keyword evidence="4 7" id="KW-0472">Membrane</keyword>
<name>A0ABR4D9I5_9PEZI</name>
<evidence type="ECO:0000256" key="3">
    <source>
        <dbReference type="ARBA" id="ARBA00022989"/>
    </source>
</evidence>
<protein>
    <submittedName>
        <fullName evidence="8">Uncharacterized protein</fullName>
    </submittedName>
</protein>
<dbReference type="EMBL" id="JAZGUE010000004">
    <property type="protein sequence ID" value="KAL2267025.1"/>
    <property type="molecule type" value="Genomic_DNA"/>
</dbReference>
<keyword evidence="9" id="KW-1185">Reference proteome</keyword>
<evidence type="ECO:0000256" key="2">
    <source>
        <dbReference type="ARBA" id="ARBA00022692"/>
    </source>
</evidence>
<evidence type="ECO:0000256" key="4">
    <source>
        <dbReference type="ARBA" id="ARBA00023136"/>
    </source>
</evidence>
<dbReference type="PANTHER" id="PTHR35042:SF1">
    <property type="entry name" value="DUF1772-DOMAIN-CONTAINING PROTEIN"/>
    <property type="match status" value="1"/>
</dbReference>
<dbReference type="InterPro" id="IPR013901">
    <property type="entry name" value="Anthrone_oxy"/>
</dbReference>
<organism evidence="8 9">
    <name type="scientific">Remersonia thermophila</name>
    <dbReference type="NCBI Taxonomy" id="72144"/>
    <lineage>
        <taxon>Eukaryota</taxon>
        <taxon>Fungi</taxon>
        <taxon>Dikarya</taxon>
        <taxon>Ascomycota</taxon>
        <taxon>Pezizomycotina</taxon>
        <taxon>Sordariomycetes</taxon>
        <taxon>Sordariomycetidae</taxon>
        <taxon>Sordariales</taxon>
        <taxon>Sordariales incertae sedis</taxon>
        <taxon>Remersonia</taxon>
    </lineage>
</organism>